<keyword evidence="6 7" id="KW-0520">NAD</keyword>
<dbReference type="AlphaFoldDB" id="A0A554X9X7"/>
<comment type="cofactor">
    <cofactor evidence="8">
        <name>FMN</name>
        <dbReference type="ChEBI" id="CHEBI:58210"/>
    </cofactor>
    <text evidence="8">Binds 1 FMN per subunit.</text>
</comment>
<dbReference type="SUPFAM" id="SSF55469">
    <property type="entry name" value="FMN-dependent nitroreductase-like"/>
    <property type="match status" value="1"/>
</dbReference>
<keyword evidence="4 7" id="KW-0521">NADP</keyword>
<evidence type="ECO:0000256" key="7">
    <source>
        <dbReference type="PIRNR" id="PIRNR000232"/>
    </source>
</evidence>
<proteinExistence type="inferred from homology"/>
<feature type="domain" description="Nitroreductase" evidence="9">
    <location>
        <begin position="53"/>
        <end position="199"/>
    </location>
</feature>
<dbReference type="PIRSF" id="PIRSF000232">
    <property type="entry name" value="YdjA"/>
    <property type="match status" value="1"/>
</dbReference>
<evidence type="ECO:0000259" key="9">
    <source>
        <dbReference type="Pfam" id="PF00881"/>
    </source>
</evidence>
<evidence type="ECO:0000256" key="4">
    <source>
        <dbReference type="ARBA" id="ARBA00022857"/>
    </source>
</evidence>
<evidence type="ECO:0000313" key="11">
    <source>
        <dbReference type="Proteomes" id="UP000318294"/>
    </source>
</evidence>
<dbReference type="InterPro" id="IPR052530">
    <property type="entry name" value="NAD(P)H_nitroreductase"/>
</dbReference>
<feature type="binding site" evidence="8">
    <location>
        <position position="74"/>
    </location>
    <ligand>
        <name>FMN</name>
        <dbReference type="ChEBI" id="CHEBI:58210"/>
        <note>ligand shared between dimeric partners</note>
    </ligand>
</feature>
<evidence type="ECO:0000256" key="6">
    <source>
        <dbReference type="ARBA" id="ARBA00023027"/>
    </source>
</evidence>
<name>A0A554X9X7_9BURK</name>
<dbReference type="Pfam" id="PF00881">
    <property type="entry name" value="Nitroreductase"/>
    <property type="match status" value="1"/>
</dbReference>
<sequence length="220" mass="23113">MRSVFPSIEAGDPVSLGAAAARQIPVADAESSAAVALEWICTRQTISPKRLVEPGPTAQELDAILRCAAAAPDHGLLRPWRFVIVPAQRRAGLGEVFAAALIDRDPGATLEQIEAAREKAQRAPLLMLVVAQLGAAEPPIPVLERMVSVGAAVQNMLLAAHAMGYGASLTSGQAMTSPRLRALFDLTPGEEAVCFVNIGTVAKRKAARLHPAVESFVSVL</sequence>
<dbReference type="Proteomes" id="UP000318294">
    <property type="component" value="Unassembled WGS sequence"/>
</dbReference>
<keyword evidence="3 7" id="KW-0288">FMN</keyword>
<keyword evidence="2 7" id="KW-0285">Flavoprotein</keyword>
<evidence type="ECO:0000256" key="1">
    <source>
        <dbReference type="ARBA" id="ARBA00007118"/>
    </source>
</evidence>
<dbReference type="InterPro" id="IPR000415">
    <property type="entry name" value="Nitroreductase-like"/>
</dbReference>
<protein>
    <recommendedName>
        <fullName evidence="7">Putative NAD(P)H nitroreductase</fullName>
        <ecNumber evidence="7">1.-.-.-</ecNumber>
    </recommendedName>
</protein>
<evidence type="ECO:0000256" key="5">
    <source>
        <dbReference type="ARBA" id="ARBA00023002"/>
    </source>
</evidence>
<dbReference type="OrthoDB" id="9804207at2"/>
<evidence type="ECO:0000256" key="8">
    <source>
        <dbReference type="PIRSR" id="PIRSR000232-1"/>
    </source>
</evidence>
<gene>
    <name evidence="10" type="primary">ydjA</name>
    <name evidence="10" type="ORF">Tchar_02065</name>
</gene>
<dbReference type="EMBL" id="VJON01000037">
    <property type="protein sequence ID" value="TSE32621.1"/>
    <property type="molecule type" value="Genomic_DNA"/>
</dbReference>
<dbReference type="RefSeq" id="WP_144328951.1">
    <property type="nucleotide sequence ID" value="NZ_VJON01000037.1"/>
</dbReference>
<dbReference type="Gene3D" id="3.40.109.10">
    <property type="entry name" value="NADH Oxidase"/>
    <property type="match status" value="1"/>
</dbReference>
<dbReference type="GO" id="GO:0016491">
    <property type="term" value="F:oxidoreductase activity"/>
    <property type="evidence" value="ECO:0007669"/>
    <property type="project" value="UniProtKB-UniRule"/>
</dbReference>
<dbReference type="InterPro" id="IPR029479">
    <property type="entry name" value="Nitroreductase"/>
</dbReference>
<keyword evidence="11" id="KW-1185">Reference proteome</keyword>
<feature type="binding site" description="in other chain" evidence="8">
    <location>
        <begin position="169"/>
        <end position="171"/>
    </location>
    <ligand>
        <name>FMN</name>
        <dbReference type="ChEBI" id="CHEBI:58210"/>
        <note>ligand shared between dimeric partners</note>
    </ligand>
</feature>
<evidence type="ECO:0000256" key="2">
    <source>
        <dbReference type="ARBA" id="ARBA00022630"/>
    </source>
</evidence>
<evidence type="ECO:0000313" key="10">
    <source>
        <dbReference type="EMBL" id="TSE32621.1"/>
    </source>
</evidence>
<dbReference type="PANTHER" id="PTHR43821">
    <property type="entry name" value="NAD(P)H NITROREDUCTASE YDJA-RELATED"/>
    <property type="match status" value="1"/>
</dbReference>
<feature type="binding site" description="in other chain" evidence="8">
    <location>
        <begin position="43"/>
        <end position="45"/>
    </location>
    <ligand>
        <name>FMN</name>
        <dbReference type="ChEBI" id="CHEBI:58210"/>
        <note>ligand shared between dimeric partners</note>
    </ligand>
</feature>
<dbReference type="CDD" id="cd02135">
    <property type="entry name" value="YdjA-like"/>
    <property type="match status" value="1"/>
</dbReference>
<organism evidence="10 11">
    <name type="scientific">Tepidimonas charontis</name>
    <dbReference type="NCBI Taxonomy" id="2267262"/>
    <lineage>
        <taxon>Bacteria</taxon>
        <taxon>Pseudomonadati</taxon>
        <taxon>Pseudomonadota</taxon>
        <taxon>Betaproteobacteria</taxon>
        <taxon>Burkholderiales</taxon>
        <taxon>Tepidimonas</taxon>
    </lineage>
</organism>
<comment type="caution">
    <text evidence="10">The sequence shown here is derived from an EMBL/GenBank/DDBJ whole genome shotgun (WGS) entry which is preliminary data.</text>
</comment>
<accession>A0A554X9X7</accession>
<reference evidence="10 11" key="1">
    <citation type="submission" date="2019-07" db="EMBL/GenBank/DDBJ databases">
        <title>Tepidimonas charontis SPSP-6 draft genome.</title>
        <authorList>
            <person name="Da Costa M.S."/>
            <person name="Froufe H.J.C."/>
            <person name="Egas C."/>
            <person name="Albuquerque L."/>
        </authorList>
    </citation>
    <scope>NUCLEOTIDE SEQUENCE [LARGE SCALE GENOMIC DNA]</scope>
    <source>
        <strain evidence="10 11">SPSP-6</strain>
    </source>
</reference>
<evidence type="ECO:0000256" key="3">
    <source>
        <dbReference type="ARBA" id="ARBA00022643"/>
    </source>
</evidence>
<comment type="similarity">
    <text evidence="1 7">Belongs to the nitroreductase family.</text>
</comment>
<keyword evidence="5 7" id="KW-0560">Oxidoreductase</keyword>
<dbReference type="EC" id="1.-.-.-" evidence="7"/>
<dbReference type="PANTHER" id="PTHR43821:SF1">
    <property type="entry name" value="NAD(P)H NITROREDUCTASE YDJA-RELATED"/>
    <property type="match status" value="1"/>
</dbReference>
<dbReference type="InterPro" id="IPR026021">
    <property type="entry name" value="YdjA-like"/>
</dbReference>